<accession>A0ABS2W1B7</accession>
<evidence type="ECO:0000313" key="2">
    <source>
        <dbReference type="EMBL" id="MBN0049218.1"/>
    </source>
</evidence>
<keyword evidence="1" id="KW-0472">Membrane</keyword>
<evidence type="ECO:0000256" key="1">
    <source>
        <dbReference type="SAM" id="Phobius"/>
    </source>
</evidence>
<name>A0ABS2W1B7_STRAS</name>
<feature type="transmembrane region" description="Helical" evidence="1">
    <location>
        <begin position="18"/>
        <end position="39"/>
    </location>
</feature>
<keyword evidence="1" id="KW-0812">Transmembrane</keyword>
<protein>
    <recommendedName>
        <fullName evidence="4">DUF1499 domain-containing protein</fullName>
    </recommendedName>
</protein>
<dbReference type="Proteomes" id="UP000788262">
    <property type="component" value="Unassembled WGS sequence"/>
</dbReference>
<reference evidence="2 3" key="1">
    <citation type="submission" date="2021-02" db="EMBL/GenBank/DDBJ databases">
        <title>Whole genome sequencing of Streptomyces actuosus VRA1.</title>
        <authorList>
            <person name="Sen G."/>
            <person name="Sen A."/>
        </authorList>
    </citation>
    <scope>NUCLEOTIDE SEQUENCE [LARGE SCALE GENOMIC DNA]</scope>
    <source>
        <strain evidence="2 3">VRA1</strain>
    </source>
</reference>
<keyword evidence="1" id="KW-1133">Transmembrane helix</keyword>
<gene>
    <name evidence="2" type="ORF">JS756_35170</name>
</gene>
<organism evidence="2 3">
    <name type="scientific">Streptomyces actuosus</name>
    <dbReference type="NCBI Taxonomy" id="1885"/>
    <lineage>
        <taxon>Bacteria</taxon>
        <taxon>Bacillati</taxon>
        <taxon>Actinomycetota</taxon>
        <taxon>Actinomycetes</taxon>
        <taxon>Kitasatosporales</taxon>
        <taxon>Streptomycetaceae</taxon>
        <taxon>Streptomyces</taxon>
    </lineage>
</organism>
<dbReference type="EMBL" id="JAFFZS010000069">
    <property type="protein sequence ID" value="MBN0049218.1"/>
    <property type="molecule type" value="Genomic_DNA"/>
</dbReference>
<evidence type="ECO:0008006" key="4">
    <source>
        <dbReference type="Google" id="ProtNLM"/>
    </source>
</evidence>
<sequence>MAAVVMVVFLTIGIESRLLRLSVLFLAAGAVAGVAIRLPASLRTRLGLLSASFLAAISILPILAESPEPQPASEVSVKRVNADYLAELIRKGPFTEQLAGGLQAKGFKDVRISDAAPRVDAVALVLDWPPENDPFEGFDGPSAHFETYKSAADAARQADQRISVLKKQYGGSTYGTRQGFFIFGNREIIAGGARGHVYVEAYSFPDSNYNISLATGTVNAMLKYAEKMEKLATEGG</sequence>
<evidence type="ECO:0000313" key="3">
    <source>
        <dbReference type="Proteomes" id="UP000788262"/>
    </source>
</evidence>
<keyword evidence="3" id="KW-1185">Reference proteome</keyword>
<comment type="caution">
    <text evidence="2">The sequence shown here is derived from an EMBL/GenBank/DDBJ whole genome shotgun (WGS) entry which is preliminary data.</text>
</comment>
<proteinExistence type="predicted"/>
<dbReference type="RefSeq" id="WP_205387336.1">
    <property type="nucleotide sequence ID" value="NZ_JAFFZS010000069.1"/>
</dbReference>